<evidence type="ECO:0000313" key="6">
    <source>
        <dbReference type="Proteomes" id="UP001310890"/>
    </source>
</evidence>
<dbReference type="PANTHER" id="PTHR43248">
    <property type="entry name" value="2-SUCCINYL-6-HYDROXY-2,4-CYCLOHEXADIENE-1-CARBOXYLATE SYNTHASE"/>
    <property type="match status" value="1"/>
</dbReference>
<dbReference type="Proteomes" id="UP001310890">
    <property type="component" value="Unassembled WGS sequence"/>
</dbReference>
<proteinExistence type="inferred from homology"/>
<dbReference type="GO" id="GO:0016787">
    <property type="term" value="F:hydrolase activity"/>
    <property type="evidence" value="ECO:0007669"/>
    <property type="project" value="UniProtKB-KW"/>
</dbReference>
<dbReference type="Pfam" id="PF08386">
    <property type="entry name" value="Abhydrolase_4"/>
    <property type="match status" value="1"/>
</dbReference>
<evidence type="ECO:0000259" key="4">
    <source>
        <dbReference type="Pfam" id="PF08386"/>
    </source>
</evidence>
<feature type="domain" description="AB hydrolase-1" evidence="3">
    <location>
        <begin position="98"/>
        <end position="306"/>
    </location>
</feature>
<evidence type="ECO:0008006" key="7">
    <source>
        <dbReference type="Google" id="ProtNLM"/>
    </source>
</evidence>
<dbReference type="Gene3D" id="3.40.50.1820">
    <property type="entry name" value="alpha/beta hydrolase"/>
    <property type="match status" value="1"/>
</dbReference>
<dbReference type="InterPro" id="IPR051601">
    <property type="entry name" value="Serine_prot/Carboxylest_S33"/>
</dbReference>
<protein>
    <recommendedName>
        <fullName evidence="7">Peptidase S33 tripeptidyl aminopeptidase-like C-terminal domain-containing protein</fullName>
    </recommendedName>
</protein>
<feature type="domain" description="Peptidase S33 tripeptidyl aminopeptidase-like C-terminal" evidence="4">
    <location>
        <begin position="493"/>
        <end position="589"/>
    </location>
</feature>
<comment type="caution">
    <text evidence="5">The sequence shown here is derived from an EMBL/GenBank/DDBJ whole genome shotgun (WGS) entry which is preliminary data.</text>
</comment>
<sequence length="647" mass="70611">MYFDQLSSAVLQSSAWLQNQVPLAPSPPTVTGGGFRWDDITPEKHFAWHACFDDFKCARLQVPMDWQGNSSEANKTVEIAVIKIEATVPVTDPTYGGAVVLNPGGPGGSGIGQVQRGGKHVRTVLSAGPGAEEDTAKHYDIIGFDPRGVSNTRPLLTCFPDRIEAAVYGIEEEAHGYMGSSDKAFDNAWASKRAVADGCSKRAAEEGVAKHMSTAPVARDIVEIFERHGEWREQEAKNLLSEQTTLNTAEKTEVLRRTAWRKNQEKLQYWGFSYGTVLGATLTAMYPDRINRAVLDGVADSHDYMAGGWATNLRDTDMIWTKLADYCWQGGKKNCPVWHEDGPAVIAQNLAVTLQDLQQNPIGVPQTKSSGPALITANDFARLIFAVVYNPLKIFPLLVQVLHDLSTRNGTSLANWAHTQRPAGLNEPLSDQCSNDGPYSPACFERDADPKGGIISWDATYAIACSDASSTRVNDTKAEFATYVDLLTSQSRLIGAAWAGIMLPCTAWHARAHWRYEGDFHARTAEPILFVGNSIDPVTPLYNAFMMAKGYKGAGVLHQNSEGHCTYGSVSLCSGRAIRRYFQSGELPGKIGGLKDEEWAGFGLLCEPDLLPLGGYDGEGPGVPDMPKGEEDEELWKALVGLNRVWP</sequence>
<reference evidence="5" key="1">
    <citation type="submission" date="2023-08" db="EMBL/GenBank/DDBJ databases">
        <title>Black Yeasts Isolated from many extreme environments.</title>
        <authorList>
            <person name="Coleine C."/>
            <person name="Stajich J.E."/>
            <person name="Selbmann L."/>
        </authorList>
    </citation>
    <scope>NUCLEOTIDE SEQUENCE</scope>
    <source>
        <strain evidence="5">CCFEE 5401</strain>
    </source>
</reference>
<keyword evidence="2" id="KW-0378">Hydrolase</keyword>
<comment type="similarity">
    <text evidence="1">Belongs to the peptidase S33 family.</text>
</comment>
<dbReference type="PANTHER" id="PTHR43248:SF25">
    <property type="entry name" value="AB HYDROLASE-1 DOMAIN-CONTAINING PROTEIN-RELATED"/>
    <property type="match status" value="1"/>
</dbReference>
<dbReference type="EMBL" id="JAVRRL010000019">
    <property type="protein sequence ID" value="KAK5114140.1"/>
    <property type="molecule type" value="Genomic_DNA"/>
</dbReference>
<organism evidence="5 6">
    <name type="scientific">Meristemomyces frigidus</name>
    <dbReference type="NCBI Taxonomy" id="1508187"/>
    <lineage>
        <taxon>Eukaryota</taxon>
        <taxon>Fungi</taxon>
        <taxon>Dikarya</taxon>
        <taxon>Ascomycota</taxon>
        <taxon>Pezizomycotina</taxon>
        <taxon>Dothideomycetes</taxon>
        <taxon>Dothideomycetidae</taxon>
        <taxon>Mycosphaerellales</taxon>
        <taxon>Teratosphaeriaceae</taxon>
        <taxon>Meristemomyces</taxon>
    </lineage>
</organism>
<name>A0AAN7TLJ3_9PEZI</name>
<evidence type="ECO:0000256" key="1">
    <source>
        <dbReference type="ARBA" id="ARBA00010088"/>
    </source>
</evidence>
<evidence type="ECO:0000259" key="3">
    <source>
        <dbReference type="Pfam" id="PF00561"/>
    </source>
</evidence>
<dbReference type="SUPFAM" id="SSF53474">
    <property type="entry name" value="alpha/beta-Hydrolases"/>
    <property type="match status" value="1"/>
</dbReference>
<accession>A0AAN7TLJ3</accession>
<gene>
    <name evidence="5" type="ORF">LTR62_002710</name>
</gene>
<dbReference type="InterPro" id="IPR029058">
    <property type="entry name" value="AB_hydrolase_fold"/>
</dbReference>
<dbReference type="AlphaFoldDB" id="A0AAN7TLJ3"/>
<dbReference type="Pfam" id="PF00561">
    <property type="entry name" value="Abhydrolase_1"/>
    <property type="match status" value="1"/>
</dbReference>
<dbReference type="InterPro" id="IPR013595">
    <property type="entry name" value="Pept_S33_TAP-like_C"/>
</dbReference>
<evidence type="ECO:0000313" key="5">
    <source>
        <dbReference type="EMBL" id="KAK5114140.1"/>
    </source>
</evidence>
<dbReference type="InterPro" id="IPR000073">
    <property type="entry name" value="AB_hydrolase_1"/>
</dbReference>
<evidence type="ECO:0000256" key="2">
    <source>
        <dbReference type="ARBA" id="ARBA00022801"/>
    </source>
</evidence>